<dbReference type="Proteomes" id="UP000028631">
    <property type="component" value="Unassembled WGS sequence"/>
</dbReference>
<keyword evidence="2" id="KW-0732">Signal</keyword>
<accession>A0A085VIR0</accession>
<evidence type="ECO:0000313" key="4">
    <source>
        <dbReference type="Proteomes" id="UP000028631"/>
    </source>
</evidence>
<proteinExistence type="predicted"/>
<protein>
    <submittedName>
        <fullName evidence="3">CigR</fullName>
    </submittedName>
</protein>
<organism evidence="3 4">
    <name type="scientific">Pseudomonas syringae</name>
    <dbReference type="NCBI Taxonomy" id="317"/>
    <lineage>
        <taxon>Bacteria</taxon>
        <taxon>Pseudomonadati</taxon>
        <taxon>Pseudomonadota</taxon>
        <taxon>Gammaproteobacteria</taxon>
        <taxon>Pseudomonadales</taxon>
        <taxon>Pseudomonadaceae</taxon>
        <taxon>Pseudomonas</taxon>
    </lineage>
</organism>
<feature type="compositionally biased region" description="Low complexity" evidence="1">
    <location>
        <begin position="38"/>
        <end position="47"/>
    </location>
</feature>
<dbReference type="NCBIfam" id="NF040487">
    <property type="entry name" value="T3SS_CigR_fam"/>
    <property type="match status" value="1"/>
</dbReference>
<reference evidence="3 4" key="1">
    <citation type="submission" date="2014-07" db="EMBL/GenBank/DDBJ databases">
        <title>Draft Genome Sequences of Environmental Pseudomonas syringae strains.</title>
        <authorList>
            <person name="Baltrus D.A."/>
            <person name="Berge O."/>
            <person name="Morris C."/>
        </authorList>
    </citation>
    <scope>NUCLEOTIDE SEQUENCE [LARGE SCALE GENOMIC DNA]</scope>
    <source>
        <strain evidence="3 4">GAW0119</strain>
    </source>
</reference>
<dbReference type="AlphaFoldDB" id="A0A085VIR0"/>
<name>A0A085VIR0_PSESX</name>
<feature type="signal peptide" evidence="2">
    <location>
        <begin position="1"/>
        <end position="24"/>
    </location>
</feature>
<evidence type="ECO:0000313" key="3">
    <source>
        <dbReference type="EMBL" id="KFE55323.1"/>
    </source>
</evidence>
<dbReference type="PATRIC" id="fig|317.175.peg.2470"/>
<dbReference type="Gene3D" id="3.10.450.160">
    <property type="entry name" value="inner membrane protein cigr"/>
    <property type="match status" value="1"/>
</dbReference>
<evidence type="ECO:0000256" key="1">
    <source>
        <dbReference type="SAM" id="MobiDB-lite"/>
    </source>
</evidence>
<feature type="chain" id="PRO_5001798965" evidence="2">
    <location>
        <begin position="25"/>
        <end position="168"/>
    </location>
</feature>
<dbReference type="Pfam" id="PF11776">
    <property type="entry name" value="RcnB"/>
    <property type="match status" value="1"/>
</dbReference>
<dbReference type="OrthoDB" id="6433631at2"/>
<evidence type="ECO:0000256" key="2">
    <source>
        <dbReference type="SAM" id="SignalP"/>
    </source>
</evidence>
<feature type="region of interest" description="Disordered" evidence="1">
    <location>
        <begin position="22"/>
        <end position="88"/>
    </location>
</feature>
<sequence>MKLPNRLIAGLGVLMISASPLLQAAPPDQRGGPDDNRQGQQQGPGPQSKGGHDQGNQGPPGRGNDNRPQQQAHQDNRGGNRPPENFDNVRNTIQQHRDVIGRGQPLPPNIHVVKGRPLPPGYGKRLDSRSLQHLPHYDGYEWRRMGTDVVLIAVGTGIVYAILDGVLN</sequence>
<dbReference type="InterPro" id="IPR024572">
    <property type="entry name" value="RcnB"/>
</dbReference>
<keyword evidence="4" id="KW-1185">Reference proteome</keyword>
<dbReference type="RefSeq" id="WP_032628462.1">
    <property type="nucleotide sequence ID" value="NZ_JPQU01000034.1"/>
</dbReference>
<gene>
    <name evidence="3" type="ORF">IV01_11880</name>
</gene>
<comment type="caution">
    <text evidence="3">The sequence shown here is derived from an EMBL/GenBank/DDBJ whole genome shotgun (WGS) entry which is preliminary data.</text>
</comment>
<dbReference type="EMBL" id="JPQU01000034">
    <property type="protein sequence ID" value="KFE55323.1"/>
    <property type="molecule type" value="Genomic_DNA"/>
</dbReference>